<name>A0A6G1CF48_9ORYZ</name>
<gene>
    <name evidence="2" type="ORF">E2562_009299</name>
</gene>
<protein>
    <submittedName>
        <fullName evidence="2">Uncharacterized protein</fullName>
    </submittedName>
</protein>
<accession>A0A6G1CF48</accession>
<keyword evidence="3" id="KW-1185">Reference proteome</keyword>
<proteinExistence type="predicted"/>
<sequence length="124" mass="13783">MARPHSIDITDLRASAETYAEHVHLSKYVVHFWIPAIDATVFPIGGQELVASSAIFPLRRLIPTRQGNLMGRRIQGEGEPESSEEEGEMLDPRGANLPAYSCSQLANGELGRDDEEHRRADEDD</sequence>
<comment type="caution">
    <text evidence="2">The sequence shown here is derived from an EMBL/GenBank/DDBJ whole genome shotgun (WGS) entry which is preliminary data.</text>
</comment>
<evidence type="ECO:0000313" key="3">
    <source>
        <dbReference type="Proteomes" id="UP000479710"/>
    </source>
</evidence>
<dbReference type="Proteomes" id="UP000479710">
    <property type="component" value="Unassembled WGS sequence"/>
</dbReference>
<dbReference type="AlphaFoldDB" id="A0A6G1CF48"/>
<evidence type="ECO:0000256" key="1">
    <source>
        <dbReference type="SAM" id="MobiDB-lite"/>
    </source>
</evidence>
<dbReference type="EMBL" id="SPHZ02000009">
    <property type="protein sequence ID" value="KAF0898681.1"/>
    <property type="molecule type" value="Genomic_DNA"/>
</dbReference>
<reference evidence="2 3" key="1">
    <citation type="submission" date="2019-11" db="EMBL/GenBank/DDBJ databases">
        <title>Whole genome sequence of Oryza granulata.</title>
        <authorList>
            <person name="Li W."/>
        </authorList>
    </citation>
    <scope>NUCLEOTIDE SEQUENCE [LARGE SCALE GENOMIC DNA]</scope>
    <source>
        <strain evidence="3">cv. Menghai</strain>
        <tissue evidence="2">Leaf</tissue>
    </source>
</reference>
<feature type="compositionally biased region" description="Basic and acidic residues" evidence="1">
    <location>
        <begin position="110"/>
        <end position="124"/>
    </location>
</feature>
<evidence type="ECO:0000313" key="2">
    <source>
        <dbReference type="EMBL" id="KAF0898681.1"/>
    </source>
</evidence>
<feature type="region of interest" description="Disordered" evidence="1">
    <location>
        <begin position="69"/>
        <end position="124"/>
    </location>
</feature>
<feature type="compositionally biased region" description="Acidic residues" evidence="1">
    <location>
        <begin position="78"/>
        <end position="89"/>
    </location>
</feature>
<organism evidence="2 3">
    <name type="scientific">Oryza meyeriana var. granulata</name>
    <dbReference type="NCBI Taxonomy" id="110450"/>
    <lineage>
        <taxon>Eukaryota</taxon>
        <taxon>Viridiplantae</taxon>
        <taxon>Streptophyta</taxon>
        <taxon>Embryophyta</taxon>
        <taxon>Tracheophyta</taxon>
        <taxon>Spermatophyta</taxon>
        <taxon>Magnoliopsida</taxon>
        <taxon>Liliopsida</taxon>
        <taxon>Poales</taxon>
        <taxon>Poaceae</taxon>
        <taxon>BOP clade</taxon>
        <taxon>Oryzoideae</taxon>
        <taxon>Oryzeae</taxon>
        <taxon>Oryzinae</taxon>
        <taxon>Oryza</taxon>
        <taxon>Oryza meyeriana</taxon>
    </lineage>
</organism>